<evidence type="ECO:0000256" key="10">
    <source>
        <dbReference type="ARBA" id="ARBA00022726"/>
    </source>
</evidence>
<keyword evidence="7 11" id="KW-0963">Cytoplasm</keyword>
<evidence type="ECO:0000256" key="4">
    <source>
        <dbReference type="ARBA" id="ARBA00004659"/>
    </source>
</evidence>
<dbReference type="FunFam" id="3.40.50.2020:FF:000021">
    <property type="entry name" value="Adenine phosphoribosyltransferase"/>
    <property type="match status" value="1"/>
</dbReference>
<dbReference type="GO" id="GO:0006168">
    <property type="term" value="P:adenine salvage"/>
    <property type="evidence" value="ECO:0007669"/>
    <property type="project" value="InterPro"/>
</dbReference>
<evidence type="ECO:0000313" key="13">
    <source>
        <dbReference type="EMBL" id="AJQ94315.1"/>
    </source>
</evidence>
<gene>
    <name evidence="11" type="primary">apt</name>
    <name evidence="13" type="ORF">YC6258_02276</name>
</gene>
<dbReference type="PATRIC" id="fig|1445510.3.peg.2234"/>
<dbReference type="GO" id="GO:0006166">
    <property type="term" value="P:purine ribonucleoside salvage"/>
    <property type="evidence" value="ECO:0007669"/>
    <property type="project" value="UniProtKB-UniRule"/>
</dbReference>
<dbReference type="Gene3D" id="3.40.50.2020">
    <property type="match status" value="1"/>
</dbReference>
<dbReference type="KEGG" id="gsn:YC6258_02276"/>
<dbReference type="InterPro" id="IPR005764">
    <property type="entry name" value="Ade_phspho_trans"/>
</dbReference>
<dbReference type="AlphaFoldDB" id="A0A0C5V4B2"/>
<keyword evidence="8 11" id="KW-0328">Glycosyltransferase</keyword>
<comment type="catalytic activity">
    <reaction evidence="1 11">
        <text>AMP + diphosphate = 5-phospho-alpha-D-ribose 1-diphosphate + adenine</text>
        <dbReference type="Rhea" id="RHEA:16609"/>
        <dbReference type="ChEBI" id="CHEBI:16708"/>
        <dbReference type="ChEBI" id="CHEBI:33019"/>
        <dbReference type="ChEBI" id="CHEBI:58017"/>
        <dbReference type="ChEBI" id="CHEBI:456215"/>
        <dbReference type="EC" id="2.4.2.7"/>
    </reaction>
</comment>
<keyword evidence="10 11" id="KW-0660">Purine salvage</keyword>
<dbReference type="HOGENOM" id="CLU_063339_3_0_6"/>
<evidence type="ECO:0000313" key="14">
    <source>
        <dbReference type="Proteomes" id="UP000032266"/>
    </source>
</evidence>
<dbReference type="GO" id="GO:0044209">
    <property type="term" value="P:AMP salvage"/>
    <property type="evidence" value="ECO:0007669"/>
    <property type="project" value="UniProtKB-UniRule"/>
</dbReference>
<dbReference type="CDD" id="cd06223">
    <property type="entry name" value="PRTases_typeI"/>
    <property type="match status" value="1"/>
</dbReference>
<comment type="subunit">
    <text evidence="11">Homodimer.</text>
</comment>
<dbReference type="PANTHER" id="PTHR32315">
    <property type="entry name" value="ADENINE PHOSPHORIBOSYLTRANSFERASE"/>
    <property type="match status" value="1"/>
</dbReference>
<dbReference type="NCBIfam" id="NF002636">
    <property type="entry name" value="PRK02304.1-5"/>
    <property type="match status" value="1"/>
</dbReference>
<dbReference type="STRING" id="1445510.YC6258_02276"/>
<feature type="domain" description="Phosphoribosyltransferase" evidence="12">
    <location>
        <begin position="98"/>
        <end position="221"/>
    </location>
</feature>
<dbReference type="GO" id="GO:0002055">
    <property type="term" value="F:adenine binding"/>
    <property type="evidence" value="ECO:0007669"/>
    <property type="project" value="TreeGrafter"/>
</dbReference>
<evidence type="ECO:0000256" key="8">
    <source>
        <dbReference type="ARBA" id="ARBA00022676"/>
    </source>
</evidence>
<organism evidence="13 14">
    <name type="scientific">Gynuella sunshinyii YC6258</name>
    <dbReference type="NCBI Taxonomy" id="1445510"/>
    <lineage>
        <taxon>Bacteria</taxon>
        <taxon>Pseudomonadati</taxon>
        <taxon>Pseudomonadota</taxon>
        <taxon>Gammaproteobacteria</taxon>
        <taxon>Oceanospirillales</taxon>
        <taxon>Saccharospirillaceae</taxon>
        <taxon>Gynuella</taxon>
    </lineage>
</organism>
<evidence type="ECO:0000256" key="5">
    <source>
        <dbReference type="ARBA" id="ARBA00008391"/>
    </source>
</evidence>
<dbReference type="EMBL" id="CP007142">
    <property type="protein sequence ID" value="AJQ94315.1"/>
    <property type="molecule type" value="Genomic_DNA"/>
</dbReference>
<dbReference type="GO" id="GO:0005737">
    <property type="term" value="C:cytoplasm"/>
    <property type="evidence" value="ECO:0007669"/>
    <property type="project" value="UniProtKB-SubCell"/>
</dbReference>
<comment type="subcellular location">
    <subcellularLocation>
        <location evidence="3 11">Cytoplasm</location>
    </subcellularLocation>
</comment>
<evidence type="ECO:0000256" key="9">
    <source>
        <dbReference type="ARBA" id="ARBA00022679"/>
    </source>
</evidence>
<evidence type="ECO:0000259" key="12">
    <source>
        <dbReference type="Pfam" id="PF00156"/>
    </source>
</evidence>
<dbReference type="EC" id="2.4.2.7" evidence="6 11"/>
<dbReference type="Proteomes" id="UP000032266">
    <property type="component" value="Chromosome"/>
</dbReference>
<dbReference type="GO" id="GO:0003999">
    <property type="term" value="F:adenine phosphoribosyltransferase activity"/>
    <property type="evidence" value="ECO:0007669"/>
    <property type="project" value="UniProtKB-UniRule"/>
</dbReference>
<dbReference type="Pfam" id="PF00156">
    <property type="entry name" value="Pribosyltran"/>
    <property type="match status" value="1"/>
</dbReference>
<evidence type="ECO:0000256" key="7">
    <source>
        <dbReference type="ARBA" id="ARBA00022490"/>
    </source>
</evidence>
<name>A0A0C5V4B2_9GAMM</name>
<evidence type="ECO:0000256" key="3">
    <source>
        <dbReference type="ARBA" id="ARBA00004496"/>
    </source>
</evidence>
<dbReference type="HAMAP" id="MF_00004">
    <property type="entry name" value="Aden_phosphoribosyltr"/>
    <property type="match status" value="1"/>
</dbReference>
<dbReference type="InterPro" id="IPR050054">
    <property type="entry name" value="UPRTase/APRTase"/>
</dbReference>
<comment type="similarity">
    <text evidence="5 11">Belongs to the purine/pyrimidine phosphoribosyltransferase family.</text>
</comment>
<dbReference type="InterPro" id="IPR029057">
    <property type="entry name" value="PRTase-like"/>
</dbReference>
<dbReference type="UniPathway" id="UPA00588">
    <property type="reaction ID" value="UER00646"/>
</dbReference>
<evidence type="ECO:0000256" key="6">
    <source>
        <dbReference type="ARBA" id="ARBA00011893"/>
    </source>
</evidence>
<dbReference type="SUPFAM" id="SSF53271">
    <property type="entry name" value="PRTase-like"/>
    <property type="match status" value="1"/>
</dbReference>
<accession>A0A0C5V4B2</accession>
<dbReference type="NCBIfam" id="NF002634">
    <property type="entry name" value="PRK02304.1-3"/>
    <property type="match status" value="1"/>
</dbReference>
<evidence type="ECO:0000256" key="11">
    <source>
        <dbReference type="HAMAP-Rule" id="MF_00004"/>
    </source>
</evidence>
<keyword evidence="14" id="KW-1185">Reference proteome</keyword>
<dbReference type="NCBIfam" id="TIGR01090">
    <property type="entry name" value="apt"/>
    <property type="match status" value="1"/>
</dbReference>
<dbReference type="PANTHER" id="PTHR32315:SF3">
    <property type="entry name" value="ADENINE PHOSPHORIBOSYLTRANSFERASE"/>
    <property type="match status" value="1"/>
</dbReference>
<sequence>MKNPTADLKPYYLSYLLTVCQFGIDAHGRGFELYFQADLVILWPLYSGLAKIMSFQFDPRQYIRTVPDWPVQGVQFRDITTLLEHKLGFRQTIDCYVHRYFEADIDAVVGIDARGFIIGAPIAYELRSSFVPVRKKGKLPGETVCESYELEYGSAEIEMHTDALKPGSKVILVDDLIATGGTMLAAARLIEKLGASIVEVCAIVNLPDLGGSRKLEEAGYKVFSLCEYEGD</sequence>
<protein>
    <recommendedName>
        <fullName evidence="6 11">Adenine phosphoribosyltransferase</fullName>
        <shortName evidence="11">APRT</shortName>
        <ecNumber evidence="6 11">2.4.2.7</ecNumber>
    </recommendedName>
</protein>
<comment type="pathway">
    <text evidence="4 11">Purine metabolism; AMP biosynthesis via salvage pathway; AMP from adenine: step 1/1.</text>
</comment>
<reference evidence="13 14" key="1">
    <citation type="submission" date="2014-01" db="EMBL/GenBank/DDBJ databases">
        <title>Full genme sequencing of cellulolytic bacterium Gynuella sunshinyii YC6258T gen. nov., sp. nov.</title>
        <authorList>
            <person name="Khan H."/>
            <person name="Chung E.J."/>
            <person name="Chung Y.R."/>
        </authorList>
    </citation>
    <scope>NUCLEOTIDE SEQUENCE [LARGE SCALE GENOMIC DNA]</scope>
    <source>
        <strain evidence="13 14">YC6258</strain>
    </source>
</reference>
<dbReference type="InterPro" id="IPR000836">
    <property type="entry name" value="PRTase_dom"/>
</dbReference>
<comment type="function">
    <text evidence="2 11">Catalyzes a salvage reaction resulting in the formation of AMP, that is energically less costly than de novo synthesis.</text>
</comment>
<evidence type="ECO:0000256" key="2">
    <source>
        <dbReference type="ARBA" id="ARBA00003968"/>
    </source>
</evidence>
<keyword evidence="9 11" id="KW-0808">Transferase</keyword>
<dbReference type="GO" id="GO:0016208">
    <property type="term" value="F:AMP binding"/>
    <property type="evidence" value="ECO:0007669"/>
    <property type="project" value="TreeGrafter"/>
</dbReference>
<proteinExistence type="inferred from homology"/>
<evidence type="ECO:0000256" key="1">
    <source>
        <dbReference type="ARBA" id="ARBA00000868"/>
    </source>
</evidence>